<organism evidence="1">
    <name type="scientific">uncultured Desulfobacterium sp</name>
    <dbReference type="NCBI Taxonomy" id="201089"/>
    <lineage>
        <taxon>Bacteria</taxon>
        <taxon>Pseudomonadati</taxon>
        <taxon>Thermodesulfobacteriota</taxon>
        <taxon>Desulfobacteria</taxon>
        <taxon>Desulfobacterales</taxon>
        <taxon>Desulfobacteriaceae</taxon>
        <taxon>Desulfobacterium</taxon>
        <taxon>environmental samples</taxon>
    </lineage>
</organism>
<protein>
    <submittedName>
        <fullName evidence="1">Uncharacterized protein</fullName>
    </submittedName>
</protein>
<name>A0A445N3E1_9BACT</name>
<dbReference type="AlphaFoldDB" id="A0A445N3E1"/>
<reference evidence="1" key="1">
    <citation type="submission" date="2018-01" db="EMBL/GenBank/DDBJ databases">
        <authorList>
            <person name="Regsiter A."/>
            <person name="William W."/>
        </authorList>
    </citation>
    <scope>NUCLEOTIDE SEQUENCE</scope>
    <source>
        <strain evidence="1">TRIP AH-1</strain>
    </source>
</reference>
<gene>
    <name evidence="1" type="ORF">PITCH_A850021</name>
</gene>
<sequence length="363" mass="42967">MILPIFISLPMWRYRERLNYHEKLRRSLYEVLRDAIERRLMKISLIDSFYKYQKNGIEYTFLDKSELKPKSKKMEKESELFNTFIVIFCEGIVSPQLKNYIRFFPENRVIKKNLEYLATYSLHKRFHNNLRYFDNPGFMDLLENLIDIDYALLIQQDSSQTKKNRYSLSHFHVKIDWPIADAAEDLARYLRYIQNNLHENGDLQARMLQNKLFEFYGCHHSVGGRRTAGLIAAQLLKKLDCISTIFVSSSESRAMYKYSERAVSRFFLIQLSVKQVEALAQKEGMDVDKFKASYLYPADGYDIGISEAYYMHTVHSKPPEDGKIRKINPAYNWLKLRDEFLHPKIDALEAKPISYNWVYSTTS</sequence>
<accession>A0A445N3E1</accession>
<evidence type="ECO:0000313" key="1">
    <source>
        <dbReference type="EMBL" id="SPD76218.1"/>
    </source>
</evidence>
<proteinExistence type="predicted"/>
<dbReference type="EMBL" id="OJIN01000231">
    <property type="protein sequence ID" value="SPD76218.1"/>
    <property type="molecule type" value="Genomic_DNA"/>
</dbReference>